<organism evidence="2 3">
    <name type="scientific">Hypsizygus marmoreus</name>
    <name type="common">White beech mushroom</name>
    <name type="synonym">Agaricus marmoreus</name>
    <dbReference type="NCBI Taxonomy" id="39966"/>
    <lineage>
        <taxon>Eukaryota</taxon>
        <taxon>Fungi</taxon>
        <taxon>Dikarya</taxon>
        <taxon>Basidiomycota</taxon>
        <taxon>Agaricomycotina</taxon>
        <taxon>Agaricomycetes</taxon>
        <taxon>Agaricomycetidae</taxon>
        <taxon>Agaricales</taxon>
        <taxon>Tricholomatineae</taxon>
        <taxon>Lyophyllaceae</taxon>
        <taxon>Hypsizygus</taxon>
    </lineage>
</organism>
<evidence type="ECO:0000256" key="1">
    <source>
        <dbReference type="SAM" id="MobiDB-lite"/>
    </source>
</evidence>
<reference evidence="2" key="1">
    <citation type="submission" date="2018-04" db="EMBL/GenBank/DDBJ databases">
        <title>Whole genome sequencing of Hypsizygus marmoreus.</title>
        <authorList>
            <person name="Choi I.-G."/>
            <person name="Min B."/>
            <person name="Kim J.-G."/>
            <person name="Kim S."/>
            <person name="Oh Y.-L."/>
            <person name="Kong W.-S."/>
            <person name="Park H."/>
            <person name="Jeong J."/>
            <person name="Song E.-S."/>
        </authorList>
    </citation>
    <scope>NUCLEOTIDE SEQUENCE [LARGE SCALE GENOMIC DNA]</scope>
    <source>
        <strain evidence="2">51987-8</strain>
    </source>
</reference>
<comment type="caution">
    <text evidence="2">The sequence shown here is derived from an EMBL/GenBank/DDBJ whole genome shotgun (WGS) entry which is preliminary data.</text>
</comment>
<evidence type="ECO:0000313" key="3">
    <source>
        <dbReference type="Proteomes" id="UP000076154"/>
    </source>
</evidence>
<protein>
    <submittedName>
        <fullName evidence="2">Uncharacterized protein</fullName>
    </submittedName>
</protein>
<keyword evidence="3" id="KW-1185">Reference proteome</keyword>
<dbReference type="EMBL" id="LUEZ02000080">
    <property type="protein sequence ID" value="RDB19396.1"/>
    <property type="molecule type" value="Genomic_DNA"/>
</dbReference>
<feature type="compositionally biased region" description="Basic residues" evidence="1">
    <location>
        <begin position="295"/>
        <end position="305"/>
    </location>
</feature>
<dbReference type="InParanoid" id="A0A369JKS2"/>
<feature type="region of interest" description="Disordered" evidence="1">
    <location>
        <begin position="264"/>
        <end position="315"/>
    </location>
</feature>
<evidence type="ECO:0000313" key="2">
    <source>
        <dbReference type="EMBL" id="RDB19396.1"/>
    </source>
</evidence>
<name>A0A369JKS2_HYPMA</name>
<gene>
    <name evidence="2" type="ORF">Hypma_013488</name>
</gene>
<accession>A0A369JKS2</accession>
<dbReference type="Proteomes" id="UP000076154">
    <property type="component" value="Unassembled WGS sequence"/>
</dbReference>
<dbReference type="AlphaFoldDB" id="A0A369JKS2"/>
<proteinExistence type="predicted"/>
<sequence length="315" mass="33833">MSLCAASSSRLQHLMKLGSRVLQDGHNSARCPPIPDRADAPRANPVIPHLDGLSDRPYVWLPPIVDTNPPTVTIPQDFAHLHLPRPIAEGSLSRPHKLTFVRPGRHPTDEIIVGVAEARVIGQDAPEVAPSSLDVQRRLQACSKVGEDLPATTLGGEVESVKSASSAPGLPTWDTSYLNFLAAIGQRALASSFPSMPLPPVPLSTSLPSSHEPWPLAPTPFSQPAALPTTNVDAVATRPSLVNRLANPLVDRLADPPRSLLQRMDQQSELEADIQVAPESDGNSPAAGPSTTAPYRRRRRGRRAGTRLPKDEQEP</sequence>